<dbReference type="Proteomes" id="UP001164250">
    <property type="component" value="Chromosome 2"/>
</dbReference>
<evidence type="ECO:0000313" key="1">
    <source>
        <dbReference type="EMBL" id="KAJ0106706.1"/>
    </source>
</evidence>
<accession>A0ACC1C366</accession>
<reference evidence="2" key="1">
    <citation type="journal article" date="2023" name="G3 (Bethesda)">
        <title>Genome assembly and association tests identify interacting loci associated with vigor, precocity, and sex in interspecific pistachio rootstocks.</title>
        <authorList>
            <person name="Palmer W."/>
            <person name="Jacygrad E."/>
            <person name="Sagayaradj S."/>
            <person name="Cavanaugh K."/>
            <person name="Han R."/>
            <person name="Bertier L."/>
            <person name="Beede B."/>
            <person name="Kafkas S."/>
            <person name="Golino D."/>
            <person name="Preece J."/>
            <person name="Michelmore R."/>
        </authorList>
    </citation>
    <scope>NUCLEOTIDE SEQUENCE [LARGE SCALE GENOMIC DNA]</scope>
</reference>
<comment type="caution">
    <text evidence="1">The sequence shown here is derived from an EMBL/GenBank/DDBJ whole genome shotgun (WGS) entry which is preliminary data.</text>
</comment>
<proteinExistence type="predicted"/>
<protein>
    <submittedName>
        <fullName evidence="1">Uncharacterized protein</fullName>
    </submittedName>
</protein>
<dbReference type="EMBL" id="CM047898">
    <property type="protein sequence ID" value="KAJ0106706.1"/>
    <property type="molecule type" value="Genomic_DNA"/>
</dbReference>
<keyword evidence="2" id="KW-1185">Reference proteome</keyword>
<gene>
    <name evidence="1" type="ORF">Patl1_19717</name>
</gene>
<name>A0ACC1C366_9ROSI</name>
<evidence type="ECO:0000313" key="2">
    <source>
        <dbReference type="Proteomes" id="UP001164250"/>
    </source>
</evidence>
<organism evidence="1 2">
    <name type="scientific">Pistacia atlantica</name>
    <dbReference type="NCBI Taxonomy" id="434234"/>
    <lineage>
        <taxon>Eukaryota</taxon>
        <taxon>Viridiplantae</taxon>
        <taxon>Streptophyta</taxon>
        <taxon>Embryophyta</taxon>
        <taxon>Tracheophyta</taxon>
        <taxon>Spermatophyta</taxon>
        <taxon>Magnoliopsida</taxon>
        <taxon>eudicotyledons</taxon>
        <taxon>Gunneridae</taxon>
        <taxon>Pentapetalae</taxon>
        <taxon>rosids</taxon>
        <taxon>malvids</taxon>
        <taxon>Sapindales</taxon>
        <taxon>Anacardiaceae</taxon>
        <taxon>Pistacia</taxon>
    </lineage>
</organism>
<sequence length="441" mass="50014">MTEVDLSKKVADRYLKREVLGEGTYGVVYKAIDTKTGQTVAIKKIRLGKQKEGVNFTALREIKLLKELKDPNIIELIDAFPHKGNLHLVFEFMETDLETVIRNTNIFLSPADIKSYMQMTLKGLAFCHKKWVLHRDMKPNNLLIGSNGQLKLADFGLARIFGSPDRRFTHQVFARWYRSPELLFGAKQYGAGVDVWAAGCIFAELLNRRPFLQGTSDIDQLGKIFAALGTATPSQWPDLAYLPDYVEYQYVAAPPLRSLFPTASDDALDLLSKMLTYDPKARITAQQALEHRYAKRFHCFFFLFLFLLVLALISGLQSRYFSSAPLPTEPEKLPRPALKRSKASDFNPQKGPTVFSPPRKSRRVMPEREGFEGNAHRLDKIEEHAGEVKQADGDIAGRNEQVPMSIDFSIFASKPPSRPTINSADRSHLKRKLDLEFQHPE</sequence>